<evidence type="ECO:0000313" key="3">
    <source>
        <dbReference type="Proteomes" id="UP000594455"/>
    </source>
</evidence>
<dbReference type="RefSeq" id="WP_195717922.1">
    <property type="nucleotide sequence ID" value="NZ_CP064056.1"/>
</dbReference>
<sequence length="93" mass="10898">MDKVTHPEFEQYQKHIDTRFDNIDNNINEIKTLLRITSRDLCKKVNSDKLEVLDTVDDKIEASIIKMKYTQNKWFIISIIAIGGMAGRIFGFY</sequence>
<keyword evidence="1" id="KW-0472">Membrane</keyword>
<dbReference type="EMBL" id="CP064056">
    <property type="protein sequence ID" value="QPM76097.1"/>
    <property type="molecule type" value="Genomic_DNA"/>
</dbReference>
<dbReference type="Proteomes" id="UP000594455">
    <property type="component" value="Chromosome"/>
</dbReference>
<dbReference type="AlphaFoldDB" id="A0A7T1FA94"/>
<keyword evidence="3" id="KW-1185">Reference proteome</keyword>
<keyword evidence="1" id="KW-1133">Transmembrane helix</keyword>
<reference evidence="2 3" key="1">
    <citation type="submission" date="2020-10" db="EMBL/GenBank/DDBJ databases">
        <title>Closed genome sequences of Staphylococcus lloydii sp. nov. and Staphylococcus durrellii sp. nov. Isolated from Captive Fruit Bats (Pteropus livingstonii).</title>
        <authorList>
            <person name="Fountain K."/>
        </authorList>
    </citation>
    <scope>NUCLEOTIDE SEQUENCE [LARGE SCALE GENOMIC DNA]</scope>
    <source>
        <strain evidence="2 3">23_2_7_LY</strain>
    </source>
</reference>
<evidence type="ECO:0000313" key="2">
    <source>
        <dbReference type="EMBL" id="QPM76097.1"/>
    </source>
</evidence>
<organism evidence="2 3">
    <name type="scientific">Staphylococcus lloydii</name>
    <dbReference type="NCBI Taxonomy" id="2781774"/>
    <lineage>
        <taxon>Bacteria</taxon>
        <taxon>Bacillati</taxon>
        <taxon>Bacillota</taxon>
        <taxon>Bacilli</taxon>
        <taxon>Bacillales</taxon>
        <taxon>Staphylococcaceae</taxon>
        <taxon>Staphylococcus</taxon>
    </lineage>
</organism>
<keyword evidence="1" id="KW-0812">Transmembrane</keyword>
<gene>
    <name evidence="2" type="ORF">ISP08_05225</name>
</gene>
<name>A0A7T1FA94_9STAP</name>
<proteinExistence type="predicted"/>
<dbReference type="KEGG" id="sllo:ISP08_05225"/>
<evidence type="ECO:0000256" key="1">
    <source>
        <dbReference type="SAM" id="Phobius"/>
    </source>
</evidence>
<feature type="transmembrane region" description="Helical" evidence="1">
    <location>
        <begin position="74"/>
        <end position="92"/>
    </location>
</feature>
<protein>
    <submittedName>
        <fullName evidence="2">Uncharacterized protein</fullName>
    </submittedName>
</protein>
<accession>A0A7T1FA94</accession>